<evidence type="ECO:0000313" key="2">
    <source>
        <dbReference type="EMBL" id="AXM95735.1"/>
    </source>
</evidence>
<dbReference type="AlphaFoldDB" id="A0AAD0QU92"/>
<dbReference type="Proteomes" id="UP000256503">
    <property type="component" value="Chromosome"/>
</dbReference>
<protein>
    <recommendedName>
        <fullName evidence="1">REase associating with pPIWI RE domain-containing protein</fullName>
    </recommendedName>
</protein>
<feature type="domain" description="REase associating with pPIWI RE" evidence="1">
    <location>
        <begin position="240"/>
        <end position="342"/>
    </location>
</feature>
<name>A0AAD0QU92_PSEDL</name>
<organism evidence="2 3">
    <name type="scientific">Pseudomonas plecoglossicida</name>
    <dbReference type="NCBI Taxonomy" id="70775"/>
    <lineage>
        <taxon>Bacteria</taxon>
        <taxon>Pseudomonadati</taxon>
        <taxon>Pseudomonadota</taxon>
        <taxon>Gammaproteobacteria</taxon>
        <taxon>Pseudomonadales</taxon>
        <taxon>Pseudomonadaceae</taxon>
        <taxon>Pseudomonas</taxon>
    </lineage>
</organism>
<reference evidence="2 3" key="1">
    <citation type="submission" date="2018-07" db="EMBL/GenBank/DDBJ databases">
        <title>Complete genome sequence of a Pseudomonas plecoglossicida strain pathogenic to the marine fish, Larimichthys crocea.</title>
        <authorList>
            <person name="Tao Z."/>
        </authorList>
    </citation>
    <scope>NUCLEOTIDE SEQUENCE [LARGE SCALE GENOMIC DNA]</scope>
    <source>
        <strain evidence="2 3">XSDHY-P</strain>
    </source>
</reference>
<dbReference type="InterPro" id="IPR040828">
    <property type="entry name" value="pPIWI_RE_REase"/>
</dbReference>
<dbReference type="EMBL" id="CP031146">
    <property type="protein sequence ID" value="AXM95735.1"/>
    <property type="molecule type" value="Genomic_DNA"/>
</dbReference>
<dbReference type="Pfam" id="PF18154">
    <property type="entry name" value="pPIWI_RE_REase"/>
    <property type="match status" value="1"/>
</dbReference>
<sequence length="345" mass="39423">MDRQAPEYLLNLLAQGASLCATDRGQAFVLFQRACALLWRLDPTGSPISPIELERRLRTPLEDWLPESVRADYSGPLLYFDIFTQTCSEMLLELDAKAVWDRVQESVNRVKQACRLRADGELHYRNFRLFLVQHGVIWPAQASDTFLPLNLSLSEFYEPIAPHLFHNGLLYLCPECKWPMNTQRHEVSCASAWCQDKKSLFVRNGDALTNRVDGTALNGQAVDGRLMLKPALWKFTLQPGLIEFELAQTLAGMGFDVQLWPDVDRTDLRFRLGHTHQDIDAKVWMSAYRLAEHIKAIPTSSPRWIVIPDYQKQSLPLLRKHCNPGVSVYTQSQCVQEAKKRAAPF</sequence>
<proteinExistence type="predicted"/>
<gene>
    <name evidence="2" type="ORF">DVB73_07975</name>
</gene>
<evidence type="ECO:0000313" key="3">
    <source>
        <dbReference type="Proteomes" id="UP000256503"/>
    </source>
</evidence>
<accession>A0AAD0QU92</accession>
<evidence type="ECO:0000259" key="1">
    <source>
        <dbReference type="Pfam" id="PF18154"/>
    </source>
</evidence>